<evidence type="ECO:0000256" key="6">
    <source>
        <dbReference type="ARBA" id="ARBA00023054"/>
    </source>
</evidence>
<dbReference type="GO" id="GO:0015031">
    <property type="term" value="P:protein transport"/>
    <property type="evidence" value="ECO:0007669"/>
    <property type="project" value="UniProtKB-UniRule"/>
</dbReference>
<keyword evidence="6" id="KW-0175">Coiled coil</keyword>
<dbReference type="PANTHER" id="PTHR23306:SF3">
    <property type="entry name" value="TUMOR SUPPRESSOR PROTEIN 101"/>
    <property type="match status" value="1"/>
</dbReference>
<dbReference type="Gene3D" id="3.10.110.10">
    <property type="entry name" value="Ubiquitin Conjugating Enzyme"/>
    <property type="match status" value="1"/>
</dbReference>
<evidence type="ECO:0000259" key="10">
    <source>
        <dbReference type="PROSITE" id="PS51322"/>
    </source>
</evidence>
<feature type="domain" description="UEV" evidence="10">
    <location>
        <begin position="11"/>
        <end position="158"/>
    </location>
</feature>
<name>A0A7S4S2Z1_9STRA</name>
<comment type="similarity">
    <text evidence="2">Belongs to the ubiquitin-conjugating enzyme family. UEV subfamily.</text>
</comment>
<feature type="compositionally biased region" description="Low complexity" evidence="8">
    <location>
        <begin position="159"/>
        <end position="173"/>
    </location>
</feature>
<proteinExistence type="inferred from homology"/>
<evidence type="ECO:0000256" key="5">
    <source>
        <dbReference type="ARBA" id="ARBA00022927"/>
    </source>
</evidence>
<dbReference type="InterPro" id="IPR037202">
    <property type="entry name" value="ESCRT_assembly_dom"/>
</dbReference>
<evidence type="ECO:0008006" key="12">
    <source>
        <dbReference type="Google" id="ProtNLM"/>
    </source>
</evidence>
<comment type="subcellular location">
    <subcellularLocation>
        <location evidence="1">Endosome</location>
    </subcellularLocation>
</comment>
<accession>A0A7S4S2Z1</accession>
<dbReference type="GO" id="GO:0000813">
    <property type="term" value="C:ESCRT I complex"/>
    <property type="evidence" value="ECO:0007669"/>
    <property type="project" value="TreeGrafter"/>
</dbReference>
<evidence type="ECO:0000256" key="7">
    <source>
        <dbReference type="PROSITE-ProRule" id="PRU00644"/>
    </source>
</evidence>
<dbReference type="EMBL" id="HBNS01035729">
    <property type="protein sequence ID" value="CAE4631965.1"/>
    <property type="molecule type" value="Transcribed_RNA"/>
</dbReference>
<dbReference type="AlphaFoldDB" id="A0A7S4S2Z1"/>
<feature type="domain" description="SB" evidence="9">
    <location>
        <begin position="397"/>
        <end position="465"/>
    </location>
</feature>
<dbReference type="SUPFAM" id="SSF140111">
    <property type="entry name" value="Endosomal sorting complex assembly domain"/>
    <property type="match status" value="1"/>
</dbReference>
<dbReference type="SUPFAM" id="SSF54495">
    <property type="entry name" value="UBC-like"/>
    <property type="match status" value="1"/>
</dbReference>
<dbReference type="PROSITE" id="PS51322">
    <property type="entry name" value="UEV"/>
    <property type="match status" value="1"/>
</dbReference>
<protein>
    <recommendedName>
        <fullName evidence="12">UEV domain-containing protein</fullName>
    </recommendedName>
</protein>
<feature type="region of interest" description="Disordered" evidence="8">
    <location>
        <begin position="236"/>
        <end position="259"/>
    </location>
</feature>
<evidence type="ECO:0000256" key="4">
    <source>
        <dbReference type="ARBA" id="ARBA00022753"/>
    </source>
</evidence>
<feature type="region of interest" description="Disordered" evidence="8">
    <location>
        <begin position="272"/>
        <end position="301"/>
    </location>
</feature>
<dbReference type="PROSITE" id="PS51312">
    <property type="entry name" value="SB"/>
    <property type="match status" value="1"/>
</dbReference>
<dbReference type="Pfam" id="PF09454">
    <property type="entry name" value="Vps23_core"/>
    <property type="match status" value="1"/>
</dbReference>
<keyword evidence="3 7" id="KW-0813">Transport</keyword>
<dbReference type="GO" id="GO:0008333">
    <property type="term" value="P:endosome to lysosome transport"/>
    <property type="evidence" value="ECO:0007669"/>
    <property type="project" value="TreeGrafter"/>
</dbReference>
<sequence length="467" mass="52309">MNGRRTVSVTEHISNILQNLGGVYSDPPRVVRDSANLLSSPSGCNLQPSTSSLYENDGNYTPAVLLFSGTVAMIYKGNTYNIPVDMYLPPGYPVRAPVCFVRPVAGMEIKSKHKHVGSDGMIYAPYLNSWTPHGCSLAALTRIMSNIFSASPPVFSKPAASTANGNGGASAAARPNGEAERRRIEQEVREANEAVSAVRGVVEQERRLEEQIQREFEEEEKRRIEREIAEANAAAEAARRADEEERQQEEAIRRQKEQEERMRIEREIAEANAAAEAARRAEEEERRHEEEKRRREEEERRKIVEARSTLTSKVQEHLRANNETCRKEISSDLKDQKRLDLGSSQLVSQISELKKVQKHLLSLHKNIDNAAAIMESDMNALGSVPEPTIDELAIPCDIHSEQMLQLSAENASIGDCLYFLDKALAKGSLKLDVHLKRVRQLAKRQFLVKAHLIKIGQAKAADKQKFI</sequence>
<dbReference type="CDD" id="cd11685">
    <property type="entry name" value="UEV_TSG101-like"/>
    <property type="match status" value="1"/>
</dbReference>
<evidence type="ECO:0000313" key="11">
    <source>
        <dbReference type="EMBL" id="CAE4631965.1"/>
    </source>
</evidence>
<dbReference type="GO" id="GO:0043130">
    <property type="term" value="F:ubiquitin binding"/>
    <property type="evidence" value="ECO:0007669"/>
    <property type="project" value="TreeGrafter"/>
</dbReference>
<evidence type="ECO:0000256" key="1">
    <source>
        <dbReference type="ARBA" id="ARBA00004177"/>
    </source>
</evidence>
<dbReference type="InterPro" id="IPR016135">
    <property type="entry name" value="UBQ-conjugating_enzyme/RWD"/>
</dbReference>
<dbReference type="PANTHER" id="PTHR23306">
    <property type="entry name" value="TUMOR SUSCEPTIBILITY GENE 101 PROTEIN-RELATED"/>
    <property type="match status" value="1"/>
</dbReference>
<keyword evidence="5 7" id="KW-0653">Protein transport</keyword>
<feature type="compositionally biased region" description="Basic and acidic residues" evidence="8">
    <location>
        <begin position="277"/>
        <end position="301"/>
    </location>
</feature>
<feature type="region of interest" description="Disordered" evidence="8">
    <location>
        <begin position="158"/>
        <end position="180"/>
    </location>
</feature>
<evidence type="ECO:0000256" key="3">
    <source>
        <dbReference type="ARBA" id="ARBA00022448"/>
    </source>
</evidence>
<dbReference type="InterPro" id="IPR017916">
    <property type="entry name" value="SB_dom"/>
</dbReference>
<evidence type="ECO:0000256" key="2">
    <source>
        <dbReference type="ARBA" id="ARBA00009594"/>
    </source>
</evidence>
<keyword evidence="4" id="KW-0967">Endosome</keyword>
<dbReference type="Gene3D" id="6.10.140.820">
    <property type="match status" value="1"/>
</dbReference>
<gene>
    <name evidence="11" type="ORF">DBRI00130_LOCUS27903</name>
</gene>
<dbReference type="InterPro" id="IPR008883">
    <property type="entry name" value="UEV_N"/>
</dbReference>
<dbReference type="InterPro" id="IPR052070">
    <property type="entry name" value="ESCRT-I_UEV_domain"/>
</dbReference>
<evidence type="ECO:0000256" key="8">
    <source>
        <dbReference type="SAM" id="MobiDB-lite"/>
    </source>
</evidence>
<feature type="compositionally biased region" description="Basic and acidic residues" evidence="8">
    <location>
        <begin position="237"/>
        <end position="259"/>
    </location>
</feature>
<evidence type="ECO:0000259" key="9">
    <source>
        <dbReference type="PROSITE" id="PS51312"/>
    </source>
</evidence>
<dbReference type="Pfam" id="PF05743">
    <property type="entry name" value="UEV"/>
    <property type="match status" value="1"/>
</dbReference>
<organism evidence="11">
    <name type="scientific">Ditylum brightwellii</name>
    <dbReference type="NCBI Taxonomy" id="49249"/>
    <lineage>
        <taxon>Eukaryota</taxon>
        <taxon>Sar</taxon>
        <taxon>Stramenopiles</taxon>
        <taxon>Ochrophyta</taxon>
        <taxon>Bacillariophyta</taxon>
        <taxon>Mediophyceae</taxon>
        <taxon>Lithodesmiophycidae</taxon>
        <taxon>Lithodesmiales</taxon>
        <taxon>Lithodesmiaceae</taxon>
        <taxon>Ditylum</taxon>
    </lineage>
</organism>
<reference evidence="11" key="1">
    <citation type="submission" date="2021-01" db="EMBL/GenBank/DDBJ databases">
        <authorList>
            <person name="Corre E."/>
            <person name="Pelletier E."/>
            <person name="Niang G."/>
            <person name="Scheremetjew M."/>
            <person name="Finn R."/>
            <person name="Kale V."/>
            <person name="Holt S."/>
            <person name="Cochrane G."/>
            <person name="Meng A."/>
            <person name="Brown T."/>
            <person name="Cohen L."/>
        </authorList>
    </citation>
    <scope>NUCLEOTIDE SEQUENCE</scope>
    <source>
        <strain evidence="11">GSO104</strain>
    </source>
</reference>